<comment type="caution">
    <text evidence="1">The sequence shown here is derived from an EMBL/GenBank/DDBJ whole genome shotgun (WGS) entry which is preliminary data.</text>
</comment>
<dbReference type="AlphaFoldDB" id="A0AAV7RPR3"/>
<accession>A0AAV7RPR3</accession>
<evidence type="ECO:0000313" key="2">
    <source>
        <dbReference type="Proteomes" id="UP001066276"/>
    </source>
</evidence>
<evidence type="ECO:0000313" key="1">
    <source>
        <dbReference type="EMBL" id="KAJ1154501.1"/>
    </source>
</evidence>
<dbReference type="Proteomes" id="UP001066276">
    <property type="component" value="Chromosome 5"/>
</dbReference>
<gene>
    <name evidence="1" type="ORF">NDU88_007253</name>
</gene>
<sequence>MASASRFRSNCPFGRCRFRPVRSVRGSAAFPEQSSHCCSDRACAQLVLSSLCVRNLHRQGKDVFHLQRSPSYVSGGYNKPYQSVSLGEVVLGSSTLQFFFSFYRQGSV</sequence>
<protein>
    <submittedName>
        <fullName evidence="1">Uncharacterized protein</fullName>
    </submittedName>
</protein>
<reference evidence="1" key="1">
    <citation type="journal article" date="2022" name="bioRxiv">
        <title>Sequencing and chromosome-scale assembly of the giantPleurodeles waltlgenome.</title>
        <authorList>
            <person name="Brown T."/>
            <person name="Elewa A."/>
            <person name="Iarovenko S."/>
            <person name="Subramanian E."/>
            <person name="Araus A.J."/>
            <person name="Petzold A."/>
            <person name="Susuki M."/>
            <person name="Suzuki K.-i.T."/>
            <person name="Hayashi T."/>
            <person name="Toyoda A."/>
            <person name="Oliveira C."/>
            <person name="Osipova E."/>
            <person name="Leigh N.D."/>
            <person name="Simon A."/>
            <person name="Yun M.H."/>
        </authorList>
    </citation>
    <scope>NUCLEOTIDE SEQUENCE</scope>
    <source>
        <strain evidence="1">20211129_DDA</strain>
        <tissue evidence="1">Liver</tissue>
    </source>
</reference>
<keyword evidence="2" id="KW-1185">Reference proteome</keyword>
<dbReference type="EMBL" id="JANPWB010000009">
    <property type="protein sequence ID" value="KAJ1154501.1"/>
    <property type="molecule type" value="Genomic_DNA"/>
</dbReference>
<proteinExistence type="predicted"/>
<organism evidence="1 2">
    <name type="scientific">Pleurodeles waltl</name>
    <name type="common">Iberian ribbed newt</name>
    <dbReference type="NCBI Taxonomy" id="8319"/>
    <lineage>
        <taxon>Eukaryota</taxon>
        <taxon>Metazoa</taxon>
        <taxon>Chordata</taxon>
        <taxon>Craniata</taxon>
        <taxon>Vertebrata</taxon>
        <taxon>Euteleostomi</taxon>
        <taxon>Amphibia</taxon>
        <taxon>Batrachia</taxon>
        <taxon>Caudata</taxon>
        <taxon>Salamandroidea</taxon>
        <taxon>Salamandridae</taxon>
        <taxon>Pleurodelinae</taxon>
        <taxon>Pleurodeles</taxon>
    </lineage>
</organism>
<name>A0AAV7RPR3_PLEWA</name>